<comment type="caution">
    <text evidence="3">The sequence shown here is derived from an EMBL/GenBank/DDBJ whole genome shotgun (WGS) entry which is preliminary data.</text>
</comment>
<dbReference type="PANTHER" id="PTHR38600:SF1">
    <property type="entry name" value="TRANSCRIPTIONAL REGULATORY PROTEIN"/>
    <property type="match status" value="1"/>
</dbReference>
<dbReference type="AlphaFoldDB" id="A0A0R1XF93"/>
<evidence type="ECO:0000313" key="4">
    <source>
        <dbReference type="Proteomes" id="UP000050949"/>
    </source>
</evidence>
<reference evidence="3 4" key="1">
    <citation type="journal article" date="2015" name="Genome Announc.">
        <title>Expanding the biotechnology potential of lactobacilli through comparative genomics of 213 strains and associated genera.</title>
        <authorList>
            <person name="Sun Z."/>
            <person name="Harris H.M."/>
            <person name="McCann A."/>
            <person name="Guo C."/>
            <person name="Argimon S."/>
            <person name="Zhang W."/>
            <person name="Yang X."/>
            <person name="Jeffery I.B."/>
            <person name="Cooney J.C."/>
            <person name="Kagawa T.F."/>
            <person name="Liu W."/>
            <person name="Song Y."/>
            <person name="Salvetti E."/>
            <person name="Wrobel A."/>
            <person name="Rasinkangas P."/>
            <person name="Parkhill J."/>
            <person name="Rea M.C."/>
            <person name="O'Sullivan O."/>
            <person name="Ritari J."/>
            <person name="Douillard F.P."/>
            <person name="Paul Ross R."/>
            <person name="Yang R."/>
            <person name="Briner A.E."/>
            <person name="Felis G.E."/>
            <person name="de Vos W.M."/>
            <person name="Barrangou R."/>
            <person name="Klaenhammer T.R."/>
            <person name="Caufield P.W."/>
            <person name="Cui Y."/>
            <person name="Zhang H."/>
            <person name="O'Toole P.W."/>
        </authorList>
    </citation>
    <scope>NUCLEOTIDE SEQUENCE [LARGE SCALE GENOMIC DNA]</scope>
    <source>
        <strain evidence="3 4">DSM 16991</strain>
    </source>
</reference>
<dbReference type="GO" id="GO:0003700">
    <property type="term" value="F:DNA-binding transcription factor activity"/>
    <property type="evidence" value="ECO:0007669"/>
    <property type="project" value="InterPro"/>
</dbReference>
<dbReference type="Proteomes" id="UP000050949">
    <property type="component" value="Unassembled WGS sequence"/>
</dbReference>
<evidence type="ECO:0000313" key="3">
    <source>
        <dbReference type="EMBL" id="KRM25795.1"/>
    </source>
</evidence>
<dbReference type="InterPro" id="IPR011991">
    <property type="entry name" value="ArsR-like_HTH"/>
</dbReference>
<organism evidence="3 4">
    <name type="scientific">Schleiferilactobacillus harbinensis DSM 16991</name>
    <dbReference type="NCBI Taxonomy" id="1122147"/>
    <lineage>
        <taxon>Bacteria</taxon>
        <taxon>Bacillati</taxon>
        <taxon>Bacillota</taxon>
        <taxon>Bacilli</taxon>
        <taxon>Lactobacillales</taxon>
        <taxon>Lactobacillaceae</taxon>
        <taxon>Schleiferilactobacillus</taxon>
    </lineage>
</organism>
<dbReference type="GO" id="GO:0003677">
    <property type="term" value="F:DNA binding"/>
    <property type="evidence" value="ECO:0007669"/>
    <property type="project" value="UniProtKB-KW"/>
</dbReference>
<dbReference type="EMBL" id="AZFW01000100">
    <property type="protein sequence ID" value="KRM25795.1"/>
    <property type="molecule type" value="Genomic_DNA"/>
</dbReference>
<sequence length="304" mass="33495">MKVDVSQEAVPLFAALGSKTRVAIIQLLAEKPANVKEMAATLHLSNPVVAKHVDVLENAGLIKTERIPGKAGLQKRCTLIVESLEVAFPKKAIVPYGTYHSSLPIGQYTNFKVTPPCGLVSTTHIIGEFDDPKFFMDPERFSASLIWFTSGYVEYTIMNPLKDGQHLKIVDISMELGSEFPGGNNNWPSDLTFSLNGTSLGQWTSPGDFIDKRGKYNPDWYSSGVNQYGTQVNLRITDMGCWINGHATSYNTFAKLRLLTAPLWTFRVAAPKDADHAGGCTLYGKGFGNYDQNIEFNFSYTPAP</sequence>
<dbReference type="Pfam" id="PF01022">
    <property type="entry name" value="HTH_5"/>
    <property type="match status" value="1"/>
</dbReference>
<gene>
    <name evidence="3" type="ORF">FC91_GL000473</name>
</gene>
<dbReference type="InterPro" id="IPR036390">
    <property type="entry name" value="WH_DNA-bd_sf"/>
</dbReference>
<dbReference type="PATRIC" id="fig|1122147.4.peg.493"/>
<dbReference type="SUPFAM" id="SSF46785">
    <property type="entry name" value="Winged helix' DNA-binding domain"/>
    <property type="match status" value="1"/>
</dbReference>
<accession>A0A0R1XF93</accession>
<feature type="domain" description="HTH arsR-type" evidence="2">
    <location>
        <begin position="1"/>
        <end position="95"/>
    </location>
</feature>
<dbReference type="CDD" id="cd00090">
    <property type="entry name" value="HTH_ARSR"/>
    <property type="match status" value="1"/>
</dbReference>
<evidence type="ECO:0000259" key="2">
    <source>
        <dbReference type="PROSITE" id="PS50987"/>
    </source>
</evidence>
<dbReference type="OrthoDB" id="9781958at2"/>
<evidence type="ECO:0000256" key="1">
    <source>
        <dbReference type="ARBA" id="ARBA00023125"/>
    </source>
</evidence>
<name>A0A0R1XF93_9LACO</name>
<dbReference type="Gene3D" id="1.10.10.10">
    <property type="entry name" value="Winged helix-like DNA-binding domain superfamily/Winged helix DNA-binding domain"/>
    <property type="match status" value="1"/>
</dbReference>
<protein>
    <submittedName>
        <fullName evidence="3">Transcriptional regulatory protein</fullName>
    </submittedName>
</protein>
<dbReference type="SMART" id="SM00418">
    <property type="entry name" value="HTH_ARSR"/>
    <property type="match status" value="1"/>
</dbReference>
<dbReference type="PANTHER" id="PTHR38600">
    <property type="entry name" value="TRANSCRIPTIONAL REGULATORY PROTEIN"/>
    <property type="match status" value="1"/>
</dbReference>
<dbReference type="InterPro" id="IPR001845">
    <property type="entry name" value="HTH_ArsR_DNA-bd_dom"/>
</dbReference>
<keyword evidence="1" id="KW-0238">DNA-binding</keyword>
<dbReference type="RefSeq" id="WP_027829495.1">
    <property type="nucleotide sequence ID" value="NZ_AUEH01000066.1"/>
</dbReference>
<proteinExistence type="predicted"/>
<dbReference type="PROSITE" id="PS50987">
    <property type="entry name" value="HTH_ARSR_2"/>
    <property type="match status" value="1"/>
</dbReference>
<dbReference type="InterPro" id="IPR036388">
    <property type="entry name" value="WH-like_DNA-bd_sf"/>
</dbReference>
<dbReference type="eggNOG" id="COG4189">
    <property type="taxonomic scope" value="Bacteria"/>
</dbReference>